<dbReference type="PANTHER" id="PTHR10942:SF0">
    <property type="entry name" value="LEISHMANOLYSIN-LIKE PEPTIDASE"/>
    <property type="match status" value="1"/>
</dbReference>
<dbReference type="Proteomes" id="UP000318590">
    <property type="component" value="Unassembled WGS sequence"/>
</dbReference>
<evidence type="ECO:0000256" key="5">
    <source>
        <dbReference type="ARBA" id="ARBA00022833"/>
    </source>
</evidence>
<dbReference type="EMBL" id="VFSV01000005">
    <property type="protein sequence ID" value="TRD22622.1"/>
    <property type="molecule type" value="Genomic_DNA"/>
</dbReference>
<evidence type="ECO:0000256" key="4">
    <source>
        <dbReference type="ARBA" id="ARBA00022801"/>
    </source>
</evidence>
<dbReference type="GO" id="GO:0006508">
    <property type="term" value="P:proteolysis"/>
    <property type="evidence" value="ECO:0007669"/>
    <property type="project" value="UniProtKB-KW"/>
</dbReference>
<dbReference type="PANTHER" id="PTHR10942">
    <property type="entry name" value="LEISHMANOLYSIN-LIKE PEPTIDASE"/>
    <property type="match status" value="1"/>
</dbReference>
<evidence type="ECO:0008006" key="9">
    <source>
        <dbReference type="Google" id="ProtNLM"/>
    </source>
</evidence>
<sequence length="364" mass="39627">MYLGFLKLRLQDILRGKLPDFHPLPDDNPIAEFDKAQDSLTLTDTTGPLRIIETIERDFSYALFEELQGTDFDQVPGREKQDYASANEKALSSIDKIVGVTIKKAGHWKGSGDDNDEDGGRLTSYTSGGAAAESFNVKVVFDGSYWTSALQQDFIAAAETVSQLILGDVPDVRSRSQEIDDILIYAAIVEIDGPGGVLGRAGPTGHRDTSKLPTKATMRFDLSDAEALDVRGQFGSVVLHEMLHSLGFGSAWNQMGLTSDLNGDLRFTGAFATEMYMDEYAEIALNDPLSAFGVPIEMDGGSGTAGSHWDDLVFNSELMSGYLDGDNANDLSKMTVAALEDMGYDTYLDNPFNPLDLFSDYVMA</sequence>
<proteinExistence type="predicted"/>
<dbReference type="RefSeq" id="WP_142833565.1">
    <property type="nucleotide sequence ID" value="NZ_VFSV01000005.1"/>
</dbReference>
<keyword evidence="4" id="KW-0378">Hydrolase</keyword>
<dbReference type="GO" id="GO:0016020">
    <property type="term" value="C:membrane"/>
    <property type="evidence" value="ECO:0007669"/>
    <property type="project" value="InterPro"/>
</dbReference>
<dbReference type="AlphaFoldDB" id="A0A547Q8B3"/>
<protein>
    <recommendedName>
        <fullName evidence="9">Leishmanolysin</fullName>
    </recommendedName>
</protein>
<gene>
    <name evidence="7" type="ORF">FEV53_04185</name>
</gene>
<comment type="caution">
    <text evidence="7">The sequence shown here is derived from an EMBL/GenBank/DDBJ whole genome shotgun (WGS) entry which is preliminary data.</text>
</comment>
<dbReference type="Gene3D" id="3.90.132.10">
    <property type="entry name" value="Leishmanolysin , domain 2"/>
    <property type="match status" value="1"/>
</dbReference>
<keyword evidence="2" id="KW-0645">Protease</keyword>
<keyword evidence="8" id="KW-1185">Reference proteome</keyword>
<evidence type="ECO:0000256" key="1">
    <source>
        <dbReference type="ARBA" id="ARBA00001947"/>
    </source>
</evidence>
<keyword evidence="3" id="KW-0479">Metal-binding</keyword>
<evidence type="ECO:0000313" key="8">
    <source>
        <dbReference type="Proteomes" id="UP000318590"/>
    </source>
</evidence>
<accession>A0A547Q8B3</accession>
<dbReference type="InterPro" id="IPR001577">
    <property type="entry name" value="Peptidase_M8"/>
</dbReference>
<dbReference type="GO" id="GO:0046872">
    <property type="term" value="F:metal ion binding"/>
    <property type="evidence" value="ECO:0007669"/>
    <property type="project" value="UniProtKB-KW"/>
</dbReference>
<keyword evidence="5" id="KW-0862">Zinc</keyword>
<comment type="cofactor">
    <cofactor evidence="1">
        <name>Zn(2+)</name>
        <dbReference type="ChEBI" id="CHEBI:29105"/>
    </cofactor>
</comment>
<evidence type="ECO:0000256" key="3">
    <source>
        <dbReference type="ARBA" id="ARBA00022723"/>
    </source>
</evidence>
<dbReference type="GO" id="GO:0004222">
    <property type="term" value="F:metalloendopeptidase activity"/>
    <property type="evidence" value="ECO:0007669"/>
    <property type="project" value="InterPro"/>
</dbReference>
<evidence type="ECO:0000256" key="6">
    <source>
        <dbReference type="ARBA" id="ARBA00023049"/>
    </source>
</evidence>
<dbReference type="OrthoDB" id="61573at2"/>
<dbReference type="GO" id="GO:0005737">
    <property type="term" value="C:cytoplasm"/>
    <property type="evidence" value="ECO:0007669"/>
    <property type="project" value="TreeGrafter"/>
</dbReference>
<dbReference type="Pfam" id="PF01457">
    <property type="entry name" value="Peptidase_M8"/>
    <property type="match status" value="1"/>
</dbReference>
<organism evidence="7 8">
    <name type="scientific">Palleronia caenipelagi</name>
    <dbReference type="NCBI Taxonomy" id="2489174"/>
    <lineage>
        <taxon>Bacteria</taxon>
        <taxon>Pseudomonadati</taxon>
        <taxon>Pseudomonadota</taxon>
        <taxon>Alphaproteobacteria</taxon>
        <taxon>Rhodobacterales</taxon>
        <taxon>Roseobacteraceae</taxon>
        <taxon>Palleronia</taxon>
    </lineage>
</organism>
<evidence type="ECO:0000256" key="2">
    <source>
        <dbReference type="ARBA" id="ARBA00022670"/>
    </source>
</evidence>
<dbReference type="GO" id="GO:0007155">
    <property type="term" value="P:cell adhesion"/>
    <property type="evidence" value="ECO:0007669"/>
    <property type="project" value="InterPro"/>
</dbReference>
<keyword evidence="6" id="KW-0482">Metalloprotease</keyword>
<name>A0A547Q8B3_9RHOB</name>
<evidence type="ECO:0000313" key="7">
    <source>
        <dbReference type="EMBL" id="TRD22622.1"/>
    </source>
</evidence>
<dbReference type="SUPFAM" id="SSF55486">
    <property type="entry name" value="Metalloproteases ('zincins'), catalytic domain"/>
    <property type="match status" value="1"/>
</dbReference>
<reference evidence="7 8" key="1">
    <citation type="submission" date="2019-06" db="EMBL/GenBank/DDBJ databases">
        <title>Paenimaribius caenipelagi gen. nov., sp. nov., isolated from a tidal flat.</title>
        <authorList>
            <person name="Yoon J.-H."/>
        </authorList>
    </citation>
    <scope>NUCLEOTIDE SEQUENCE [LARGE SCALE GENOMIC DNA]</scope>
    <source>
        <strain evidence="7 8">JBTF-M29</strain>
    </source>
</reference>